<evidence type="ECO:0000256" key="1">
    <source>
        <dbReference type="SAM" id="SignalP"/>
    </source>
</evidence>
<dbReference type="GO" id="GO:0038023">
    <property type="term" value="F:signaling receptor activity"/>
    <property type="evidence" value="ECO:0007669"/>
    <property type="project" value="TreeGrafter"/>
</dbReference>
<dbReference type="GO" id="GO:0005634">
    <property type="term" value="C:nucleus"/>
    <property type="evidence" value="ECO:0007669"/>
    <property type="project" value="TreeGrafter"/>
</dbReference>
<feature type="signal peptide" evidence="1">
    <location>
        <begin position="1"/>
        <end position="18"/>
    </location>
</feature>
<dbReference type="AlphaFoldDB" id="A0A6J1AJI5"/>
<dbReference type="OrthoDB" id="1879545at2759"/>
<sequence length="178" mass="20326">MLKQVSFVFFLLYSCCMGAEFQLRKHLTRELRVKVPTEEVWKVYRNLEVVEHAAREHKDVIRSLDVRGNGGDGTFTEYIFVQGTNLYTERFTKIADEKRTKVAERLGGGCLAVGCEHQTAQFDLIEETNASCVIKSDIKYIVKKEFEADDVKPDIQSVAAFAETTKKSLESKSLLNHR</sequence>
<name>A0A6J1AJI5_9ROSI</name>
<dbReference type="SUPFAM" id="SSF55961">
    <property type="entry name" value="Bet v1-like"/>
    <property type="match status" value="1"/>
</dbReference>
<organism evidence="2 3">
    <name type="scientific">Herrania umbratica</name>
    <dbReference type="NCBI Taxonomy" id="108875"/>
    <lineage>
        <taxon>Eukaryota</taxon>
        <taxon>Viridiplantae</taxon>
        <taxon>Streptophyta</taxon>
        <taxon>Embryophyta</taxon>
        <taxon>Tracheophyta</taxon>
        <taxon>Spermatophyta</taxon>
        <taxon>Magnoliopsida</taxon>
        <taxon>eudicotyledons</taxon>
        <taxon>Gunneridae</taxon>
        <taxon>Pentapetalae</taxon>
        <taxon>rosids</taxon>
        <taxon>malvids</taxon>
        <taxon>Malvales</taxon>
        <taxon>Malvaceae</taxon>
        <taxon>Byttnerioideae</taxon>
        <taxon>Herrania</taxon>
    </lineage>
</organism>
<dbReference type="GO" id="GO:0005737">
    <property type="term" value="C:cytoplasm"/>
    <property type="evidence" value="ECO:0007669"/>
    <property type="project" value="TreeGrafter"/>
</dbReference>
<dbReference type="GO" id="GO:0004864">
    <property type="term" value="F:protein phosphatase inhibitor activity"/>
    <property type="evidence" value="ECO:0007669"/>
    <property type="project" value="TreeGrafter"/>
</dbReference>
<dbReference type="Gene3D" id="3.30.530.20">
    <property type="match status" value="1"/>
</dbReference>
<dbReference type="PROSITE" id="PS51257">
    <property type="entry name" value="PROKAR_LIPOPROTEIN"/>
    <property type="match status" value="1"/>
</dbReference>
<dbReference type="RefSeq" id="XP_021287352.1">
    <property type="nucleotide sequence ID" value="XM_021431677.1"/>
</dbReference>
<gene>
    <name evidence="3" type="primary">LOC110418851</name>
</gene>
<dbReference type="InterPro" id="IPR050279">
    <property type="entry name" value="Plant_def-hormone_signal"/>
</dbReference>
<dbReference type="PANTHER" id="PTHR31213">
    <property type="entry name" value="OS08G0374000 PROTEIN-RELATED"/>
    <property type="match status" value="1"/>
</dbReference>
<keyword evidence="1" id="KW-0732">Signal</keyword>
<dbReference type="InterPro" id="IPR023393">
    <property type="entry name" value="START-like_dom_sf"/>
</dbReference>
<dbReference type="Proteomes" id="UP000504621">
    <property type="component" value="Unplaced"/>
</dbReference>
<feature type="chain" id="PRO_5026767675" evidence="1">
    <location>
        <begin position="19"/>
        <end position="178"/>
    </location>
</feature>
<keyword evidence="2" id="KW-1185">Reference proteome</keyword>
<proteinExistence type="predicted"/>
<dbReference type="GeneID" id="110418851"/>
<accession>A0A6J1AJI5</accession>
<protein>
    <submittedName>
        <fullName evidence="3">S-norcoclaurine synthase-like</fullName>
    </submittedName>
</protein>
<dbReference type="GO" id="GO:0009738">
    <property type="term" value="P:abscisic acid-activated signaling pathway"/>
    <property type="evidence" value="ECO:0007669"/>
    <property type="project" value="TreeGrafter"/>
</dbReference>
<dbReference type="GO" id="GO:0010427">
    <property type="term" value="F:abscisic acid binding"/>
    <property type="evidence" value="ECO:0007669"/>
    <property type="project" value="TreeGrafter"/>
</dbReference>
<evidence type="ECO:0000313" key="3">
    <source>
        <dbReference type="RefSeq" id="XP_021287352.1"/>
    </source>
</evidence>
<evidence type="ECO:0000313" key="2">
    <source>
        <dbReference type="Proteomes" id="UP000504621"/>
    </source>
</evidence>
<reference evidence="3" key="1">
    <citation type="submission" date="2025-08" db="UniProtKB">
        <authorList>
            <consortium name="RefSeq"/>
        </authorList>
    </citation>
    <scope>IDENTIFICATION</scope>
    <source>
        <tissue evidence="3">Leaf</tissue>
    </source>
</reference>
<dbReference type="PANTHER" id="PTHR31213:SF62">
    <property type="entry name" value="S-NORCOCLAURINE SYNTHASE 2-LIKE"/>
    <property type="match status" value="1"/>
</dbReference>